<organism evidence="1 2">
    <name type="scientific">Melastoma candidum</name>
    <dbReference type="NCBI Taxonomy" id="119954"/>
    <lineage>
        <taxon>Eukaryota</taxon>
        <taxon>Viridiplantae</taxon>
        <taxon>Streptophyta</taxon>
        <taxon>Embryophyta</taxon>
        <taxon>Tracheophyta</taxon>
        <taxon>Spermatophyta</taxon>
        <taxon>Magnoliopsida</taxon>
        <taxon>eudicotyledons</taxon>
        <taxon>Gunneridae</taxon>
        <taxon>Pentapetalae</taxon>
        <taxon>rosids</taxon>
        <taxon>malvids</taxon>
        <taxon>Myrtales</taxon>
        <taxon>Melastomataceae</taxon>
        <taxon>Melastomatoideae</taxon>
        <taxon>Melastomateae</taxon>
        <taxon>Melastoma</taxon>
    </lineage>
</organism>
<evidence type="ECO:0000313" key="2">
    <source>
        <dbReference type="Proteomes" id="UP001057402"/>
    </source>
</evidence>
<keyword evidence="2" id="KW-1185">Reference proteome</keyword>
<gene>
    <name evidence="1" type="ORF">MLD38_035167</name>
</gene>
<reference evidence="2" key="1">
    <citation type="journal article" date="2023" name="Front. Plant Sci.">
        <title>Chromosomal-level genome assembly of Melastoma candidum provides insights into trichome evolution.</title>
        <authorList>
            <person name="Zhong Y."/>
            <person name="Wu W."/>
            <person name="Sun C."/>
            <person name="Zou P."/>
            <person name="Liu Y."/>
            <person name="Dai S."/>
            <person name="Zhou R."/>
        </authorList>
    </citation>
    <scope>NUCLEOTIDE SEQUENCE [LARGE SCALE GENOMIC DNA]</scope>
</reference>
<comment type="caution">
    <text evidence="1">The sequence shown here is derived from an EMBL/GenBank/DDBJ whole genome shotgun (WGS) entry which is preliminary data.</text>
</comment>
<dbReference type="EMBL" id="CM042889">
    <property type="protein sequence ID" value="KAI4321834.1"/>
    <property type="molecule type" value="Genomic_DNA"/>
</dbReference>
<proteinExistence type="predicted"/>
<evidence type="ECO:0000313" key="1">
    <source>
        <dbReference type="EMBL" id="KAI4321834.1"/>
    </source>
</evidence>
<sequence>MELEIKPHRSTSVNNNNNHLLTSASSSSSSSTADLFICFTSRLSSSSSMKMSSSSSKSILSPGRPRDPPQISLSSSLSRRLRTNPSFKGGLSSPMFPTGGKKRGCSFENPEPSSPKVTCIGQVRVKTKKQGKKLGSSRRPHHPPGEASFRKAEVGTAGFPRLGRQDSNLMSSQFQPSGYEGEEYAARRNQRRGHIPERRTFGAEWNCFVPCGSSCSAKEEEKARRAGGEEKQESHGGGSCGAVIARWLVALQEGPEGKGGGRKIELVVGDEELVEDERIRSDRRRVFEGIEFDEGKEGVAEGERGRVSVCVPPKNALLLMRCRSDPVKMAALVSKFCDAPVQSDDIDEEDAEEVLGKICGIRDLDAIRRCREAAEASQQLTAVEDESIGKAGEAAEGGEQSMTVEELVEDEDEVEVNLLAKELHELISSKIREEIEMDEAVREAGVGSSFMPSARENLEHSERDGVAEQDGEDEVLYECEELNCVLSLHFLSESEDKDEEEWKQADAEVLCPYVEEGTSISEEAVGPVREDRREDATHFSDAHGQGKLEFEVKREAPVLPDCLLLMMCEPKLSMEVSRETWVCSNDFLRWLPEHPVANRITSKVEGGDDLKKKTRHHNPSAAALTSHHERILQQPPRNSCSFPVKGCERGAADPVATTLVEQRLVSARACEPLVLKRCKSEPMRVAPDACLLKSRKMNNPNGGRRPVVSNIVKAAKLMAQ</sequence>
<protein>
    <submittedName>
        <fullName evidence="1">Uncharacterized protein</fullName>
    </submittedName>
</protein>
<dbReference type="Proteomes" id="UP001057402">
    <property type="component" value="Chromosome 10"/>
</dbReference>
<accession>A0ACB9MEH2</accession>
<name>A0ACB9MEH2_9MYRT</name>